<evidence type="ECO:0000256" key="10">
    <source>
        <dbReference type="ARBA" id="ARBA00022792"/>
    </source>
</evidence>
<feature type="transmembrane region" description="Helical" evidence="20">
    <location>
        <begin position="113"/>
        <end position="133"/>
    </location>
</feature>
<evidence type="ECO:0000256" key="3">
    <source>
        <dbReference type="ARBA" id="ARBA00011088"/>
    </source>
</evidence>
<feature type="binding site" evidence="18">
    <location>
        <position position="201"/>
    </location>
    <ligand>
        <name>a ubiquinone</name>
        <dbReference type="ChEBI" id="CHEBI:16389"/>
    </ligand>
</feature>
<evidence type="ECO:0000256" key="12">
    <source>
        <dbReference type="ARBA" id="ARBA00022989"/>
    </source>
</evidence>
<evidence type="ECO:0000256" key="18">
    <source>
        <dbReference type="PIRSR" id="PIRSR038885-1"/>
    </source>
</evidence>
<comment type="function">
    <text evidence="1 20">Component of the ubiquinol-cytochrome c reductase complex (complex III or cytochrome b-c1 complex) that is part of the mitochondrial respiratory chain. The b-c1 complex mediates electron transfer from ubiquinol to cytochrome c. Contributes to the generation of a proton gradient across the mitochondrial membrane that is then used for ATP synthesis.</text>
</comment>
<keyword evidence="8 20" id="KW-0812">Transmembrane</keyword>
<dbReference type="PROSITE" id="PS51003">
    <property type="entry name" value="CYTB_CTER"/>
    <property type="match status" value="1"/>
</dbReference>
<organism evidence="23">
    <name type="scientific">Thrichomys laurenteus</name>
    <dbReference type="NCBI Taxonomy" id="190470"/>
    <lineage>
        <taxon>Eukaryota</taxon>
        <taxon>Metazoa</taxon>
        <taxon>Chordata</taxon>
        <taxon>Craniata</taxon>
        <taxon>Vertebrata</taxon>
        <taxon>Euteleostomi</taxon>
        <taxon>Mammalia</taxon>
        <taxon>Eutheria</taxon>
        <taxon>Euarchontoglires</taxon>
        <taxon>Glires</taxon>
        <taxon>Rodentia</taxon>
        <taxon>Hystricomorpha</taxon>
        <taxon>Echimyidae</taxon>
        <taxon>Thrichomys</taxon>
    </lineage>
</organism>
<dbReference type="InterPro" id="IPR016174">
    <property type="entry name" value="Di-haem_cyt_TM"/>
</dbReference>
<geneLocation type="mitochondrion" evidence="23"/>
<dbReference type="PANTHER" id="PTHR19271">
    <property type="entry name" value="CYTOCHROME B"/>
    <property type="match status" value="1"/>
</dbReference>
<dbReference type="PIRSF" id="PIRSF038885">
    <property type="entry name" value="COB"/>
    <property type="match status" value="1"/>
</dbReference>
<feature type="transmembrane region" description="Helical" evidence="20">
    <location>
        <begin position="319"/>
        <end position="340"/>
    </location>
</feature>
<dbReference type="GO" id="GO:0045275">
    <property type="term" value="C:respiratory chain complex III"/>
    <property type="evidence" value="ECO:0007669"/>
    <property type="project" value="InterPro"/>
</dbReference>
<evidence type="ECO:0000259" key="22">
    <source>
        <dbReference type="PROSITE" id="PS51003"/>
    </source>
</evidence>
<evidence type="ECO:0000256" key="11">
    <source>
        <dbReference type="ARBA" id="ARBA00022982"/>
    </source>
</evidence>
<evidence type="ECO:0000256" key="14">
    <source>
        <dbReference type="ARBA" id="ARBA00023075"/>
    </source>
</evidence>
<comment type="similarity">
    <text evidence="17 20">Belongs to the cytochrome b family.</text>
</comment>
<dbReference type="FunFam" id="1.20.810.10:FF:000002">
    <property type="entry name" value="Cytochrome b"/>
    <property type="match status" value="1"/>
</dbReference>
<dbReference type="GO" id="GO:0046872">
    <property type="term" value="F:metal ion binding"/>
    <property type="evidence" value="ECO:0007669"/>
    <property type="project" value="UniProtKB-UniRule"/>
</dbReference>
<keyword evidence="11 20" id="KW-0249">Electron transport</keyword>
<keyword evidence="6 19" id="KW-0349">Heme</keyword>
<evidence type="ECO:0000256" key="7">
    <source>
        <dbReference type="ARBA" id="ARBA00022660"/>
    </source>
</evidence>
<dbReference type="Pfam" id="PF00032">
    <property type="entry name" value="Cytochrom_B_C"/>
    <property type="match status" value="1"/>
</dbReference>
<dbReference type="CDD" id="cd00284">
    <property type="entry name" value="Cytochrome_b_N"/>
    <property type="match status" value="1"/>
</dbReference>
<feature type="domain" description="Cytochrome b/b6 N-terminal region profile" evidence="21">
    <location>
        <begin position="1"/>
        <end position="209"/>
    </location>
</feature>
<dbReference type="AlphaFoldDB" id="R9TI43"/>
<evidence type="ECO:0000256" key="6">
    <source>
        <dbReference type="ARBA" id="ARBA00022617"/>
    </source>
</evidence>
<dbReference type="InterPro" id="IPR005798">
    <property type="entry name" value="Cyt_b/b6_C"/>
</dbReference>
<evidence type="ECO:0000256" key="19">
    <source>
        <dbReference type="PIRSR" id="PIRSR038885-2"/>
    </source>
</evidence>
<reference evidence="23" key="1">
    <citation type="journal article" date="2013" name="PLoS ONE">
        <title>The Role of Historical Barriers in the Diversification Processes in Open Vegetation Formations during the Miocene/Pliocene Using an Ancient Rodent Lineage as a Model.</title>
        <authorList>
            <person name="Nascimento F.F."/>
            <person name="Lazar A."/>
            <person name="Menezes A.N."/>
            <person name="Durans A.M."/>
            <person name="Moreira J.C."/>
            <person name="Salazar-Bravo J."/>
            <person name="D'Andrea P.S."/>
            <person name="Bonvicino C.R."/>
        </authorList>
    </citation>
    <scope>NUCLEOTIDE SEQUENCE</scope>
    <source>
        <strain evidence="23">LBCE857</strain>
        <strain evidence="24">LBCE889</strain>
    </source>
</reference>
<evidence type="ECO:0000256" key="20">
    <source>
        <dbReference type="RuleBase" id="RU362117"/>
    </source>
</evidence>
<keyword evidence="13 19" id="KW-0408">Iron</keyword>
<dbReference type="PANTHER" id="PTHR19271:SF16">
    <property type="entry name" value="CYTOCHROME B"/>
    <property type="match status" value="1"/>
</dbReference>
<dbReference type="InterPro" id="IPR048259">
    <property type="entry name" value="Cytochrome_b_N_euk/bac"/>
</dbReference>
<comment type="cofactor">
    <cofactor evidence="19">
        <name>heme</name>
        <dbReference type="ChEBI" id="CHEBI:30413"/>
    </cofactor>
    <text evidence="19">Binds 2 heme groups non-covalently.</text>
</comment>
<keyword evidence="16 20" id="KW-0472">Membrane</keyword>
<accession>R9TI43</accession>
<dbReference type="CDD" id="cd00290">
    <property type="entry name" value="cytochrome_b_C"/>
    <property type="match status" value="1"/>
</dbReference>
<keyword evidence="5 20" id="KW-0813">Transport</keyword>
<dbReference type="SUPFAM" id="SSF81342">
    <property type="entry name" value="Transmembrane di-heme cytochromes"/>
    <property type="match status" value="1"/>
</dbReference>
<evidence type="ECO:0000256" key="16">
    <source>
        <dbReference type="ARBA" id="ARBA00023136"/>
    </source>
</evidence>
<protein>
    <recommendedName>
        <fullName evidence="4 20">Cytochrome b</fullName>
    </recommendedName>
</protein>
<feature type="binding site" description="axial binding residue" evidence="19">
    <location>
        <position position="196"/>
    </location>
    <ligand>
        <name>heme b</name>
        <dbReference type="ChEBI" id="CHEBI:60344"/>
        <label>b566</label>
    </ligand>
    <ligandPart>
        <name>Fe</name>
        <dbReference type="ChEBI" id="CHEBI:18248"/>
    </ligandPart>
</feature>
<evidence type="ECO:0000256" key="1">
    <source>
        <dbReference type="ARBA" id="ARBA00002566"/>
    </source>
</evidence>
<dbReference type="Pfam" id="PF00033">
    <property type="entry name" value="Cytochrome_B"/>
    <property type="match status" value="1"/>
</dbReference>
<gene>
    <name evidence="23" type="primary">cytb</name>
</gene>
<evidence type="ECO:0000256" key="2">
    <source>
        <dbReference type="ARBA" id="ARBA00004448"/>
    </source>
</evidence>
<dbReference type="GO" id="GO:0005743">
    <property type="term" value="C:mitochondrial inner membrane"/>
    <property type="evidence" value="ECO:0007669"/>
    <property type="project" value="UniProtKB-SubCell"/>
</dbReference>
<comment type="subunit">
    <text evidence="3">The cytochrome bc1 complex contains 11 subunits: 3 respiratory subunits (MT-CYB, CYC1 and UQCRFS1), 2 core proteins (UQCRC1 and UQCRC2) and 6 low-molecular weight proteins (UQCRH/QCR6, UQCRB/QCR7, UQCRQ/QCR8, UQCR10/QCR9, UQCR11/QCR10 and a cleavage product of UQCRFS1). This cytochrome bc1 complex then forms a dimer.</text>
</comment>
<feature type="transmembrane region" description="Helical" evidence="20">
    <location>
        <begin position="140"/>
        <end position="158"/>
    </location>
</feature>
<evidence type="ECO:0000256" key="15">
    <source>
        <dbReference type="ARBA" id="ARBA00023128"/>
    </source>
</evidence>
<evidence type="ECO:0000256" key="8">
    <source>
        <dbReference type="ARBA" id="ARBA00022692"/>
    </source>
</evidence>
<keyword evidence="12 20" id="KW-1133">Transmembrane helix</keyword>
<evidence type="ECO:0000313" key="23">
    <source>
        <dbReference type="EMBL" id="AGN31127.1"/>
    </source>
</evidence>
<sequence length="379" mass="42706">MTNMRKSHPLIKIINHSFIDLPAPSNFSVWWNFGSLLGVCLALQVITGLFLAMHYTADTTTAFSSVTHICRDVNYGWLIRYAHANGASMFFIFLYFHIGRGIYYGSYSFMETWNIGVILLFTVMATAFMGYVLPWGQMSFWGATVITNLLSAIPYIGPTLVEWIWGGFSVDKATLTRFFAFHFILPFIITALVAIHLLFLHETGSNNPSGLNSNSDKIPFHPYYTIKDILGLLLMLLTLLSLTLFSPDLLGDPDNYTPANPLNTPPHIKPEWYFLFAYAILRSIPNKLGGVLALVFSILILTLFPALHTSKQRSMTFRPLSQCLLWLLVANLIILTWIGGQPVEPPFISIGQLASISYFCIILILMPTTSLMENKLLKW</sequence>
<evidence type="ECO:0000313" key="24">
    <source>
        <dbReference type="EMBL" id="AGN31131.1"/>
    </source>
</evidence>
<feature type="transmembrane region" description="Helical" evidence="20">
    <location>
        <begin position="229"/>
        <end position="246"/>
    </location>
</feature>
<dbReference type="Gene3D" id="1.20.810.10">
    <property type="entry name" value="Cytochrome Bc1 Complex, Chain C"/>
    <property type="match status" value="1"/>
</dbReference>
<dbReference type="InterPro" id="IPR027387">
    <property type="entry name" value="Cytb/b6-like_sf"/>
</dbReference>
<dbReference type="PROSITE" id="PS51002">
    <property type="entry name" value="CYTB_NTER"/>
    <property type="match status" value="1"/>
</dbReference>
<feature type="binding site" description="axial binding residue" evidence="19">
    <location>
        <position position="97"/>
    </location>
    <ligand>
        <name>heme b</name>
        <dbReference type="ChEBI" id="CHEBI:60344"/>
        <label>b566</label>
    </ligand>
    <ligandPart>
        <name>Fe</name>
        <dbReference type="ChEBI" id="CHEBI:18248"/>
    </ligandPart>
</feature>
<evidence type="ECO:0000256" key="17">
    <source>
        <dbReference type="ARBA" id="ARBA00061233"/>
    </source>
</evidence>
<proteinExistence type="inferred from homology"/>
<dbReference type="GO" id="GO:0016491">
    <property type="term" value="F:oxidoreductase activity"/>
    <property type="evidence" value="ECO:0007669"/>
    <property type="project" value="UniProtKB-UniRule"/>
</dbReference>
<feature type="binding site" description="axial binding residue" evidence="19">
    <location>
        <position position="182"/>
    </location>
    <ligand>
        <name>heme b</name>
        <dbReference type="ChEBI" id="CHEBI:60344"/>
        <label>b562</label>
    </ligand>
    <ligandPart>
        <name>Fe</name>
        <dbReference type="ChEBI" id="CHEBI:18248"/>
    </ligandPart>
</feature>
<keyword evidence="10" id="KW-0999">Mitochondrion inner membrane</keyword>
<feature type="binding site" description="axial binding residue" evidence="19">
    <location>
        <position position="83"/>
    </location>
    <ligand>
        <name>heme b</name>
        <dbReference type="ChEBI" id="CHEBI:60344"/>
        <label>b562</label>
    </ligand>
    <ligandPart>
        <name>Fe</name>
        <dbReference type="ChEBI" id="CHEBI:18248"/>
    </ligandPart>
</feature>
<comment type="cofactor">
    <cofactor evidence="20">
        <name>heme b</name>
        <dbReference type="ChEBI" id="CHEBI:60344"/>
    </cofactor>
    <text evidence="20">Binds 2 heme groups non-covalently.</text>
</comment>
<feature type="domain" description="Cytochrome b/b6 C-terminal region profile" evidence="22">
    <location>
        <begin position="210"/>
        <end position="379"/>
    </location>
</feature>
<dbReference type="InterPro" id="IPR030689">
    <property type="entry name" value="Cytochrome_b"/>
</dbReference>
<feature type="transmembrane region" description="Helical" evidence="20">
    <location>
        <begin position="30"/>
        <end position="57"/>
    </location>
</feature>
<keyword evidence="14" id="KW-0830">Ubiquinone</keyword>
<evidence type="ECO:0000259" key="21">
    <source>
        <dbReference type="PROSITE" id="PS51002"/>
    </source>
</evidence>
<keyword evidence="15 20" id="KW-0496">Mitochondrion</keyword>
<keyword evidence="9 19" id="KW-0479">Metal-binding</keyword>
<keyword evidence="7 20" id="KW-0679">Respiratory chain</keyword>
<evidence type="ECO:0000256" key="9">
    <source>
        <dbReference type="ARBA" id="ARBA00022723"/>
    </source>
</evidence>
<name>R9TI43_9HYST</name>
<evidence type="ECO:0000256" key="4">
    <source>
        <dbReference type="ARBA" id="ARBA00013531"/>
    </source>
</evidence>
<feature type="transmembrane region" description="Helical" evidence="20">
    <location>
        <begin position="178"/>
        <end position="200"/>
    </location>
</feature>
<dbReference type="GO" id="GO:0008121">
    <property type="term" value="F:quinol-cytochrome-c reductase activity"/>
    <property type="evidence" value="ECO:0007669"/>
    <property type="project" value="InterPro"/>
</dbReference>
<dbReference type="SUPFAM" id="SSF81648">
    <property type="entry name" value="a domain/subunit of cytochrome bc1 complex (Ubiquinol-cytochrome c reductase)"/>
    <property type="match status" value="1"/>
</dbReference>
<feature type="transmembrane region" description="Helical" evidence="20">
    <location>
        <begin position="288"/>
        <end position="307"/>
    </location>
</feature>
<dbReference type="EMBL" id="JX459863">
    <property type="protein sequence ID" value="AGN31131.1"/>
    <property type="molecule type" value="Genomic_DNA"/>
</dbReference>
<dbReference type="InterPro" id="IPR036150">
    <property type="entry name" value="Cyt_b/b6_C_sf"/>
</dbReference>
<dbReference type="GO" id="GO:0006122">
    <property type="term" value="P:mitochondrial electron transport, ubiquinol to cytochrome c"/>
    <property type="evidence" value="ECO:0007669"/>
    <property type="project" value="TreeGrafter"/>
</dbReference>
<evidence type="ECO:0000256" key="5">
    <source>
        <dbReference type="ARBA" id="ARBA00022448"/>
    </source>
</evidence>
<comment type="subcellular location">
    <subcellularLocation>
        <location evidence="2">Mitochondrion inner membrane</location>
        <topology evidence="2">Multi-pass membrane protein</topology>
    </subcellularLocation>
</comment>
<dbReference type="InterPro" id="IPR048260">
    <property type="entry name" value="Cytochrome_b_C_euk/bac"/>
</dbReference>
<evidence type="ECO:0000256" key="13">
    <source>
        <dbReference type="ARBA" id="ARBA00023004"/>
    </source>
</evidence>
<dbReference type="EMBL" id="JX459859">
    <property type="protein sequence ID" value="AGN31127.1"/>
    <property type="molecule type" value="Genomic_DNA"/>
</dbReference>
<feature type="transmembrane region" description="Helical" evidence="20">
    <location>
        <begin position="346"/>
        <end position="366"/>
    </location>
</feature>
<feature type="transmembrane region" description="Helical" evidence="20">
    <location>
        <begin position="78"/>
        <end position="98"/>
    </location>
</feature>
<dbReference type="InterPro" id="IPR005797">
    <property type="entry name" value="Cyt_b/b6_N"/>
</dbReference>